<dbReference type="InterPro" id="IPR009056">
    <property type="entry name" value="Cyt_c-like_dom"/>
</dbReference>
<feature type="binding site" description="covalent" evidence="9">
    <location>
        <position position="344"/>
    </location>
    <ligand>
        <name>heme c</name>
        <dbReference type="ChEBI" id="CHEBI:61717"/>
        <label>3</label>
    </ligand>
</feature>
<dbReference type="Pfam" id="PF00034">
    <property type="entry name" value="Cytochrom_C"/>
    <property type="match status" value="2"/>
</dbReference>
<keyword evidence="8 11" id="KW-0472">Membrane</keyword>
<gene>
    <name evidence="13" type="ORF">GGR24_000275</name>
</gene>
<dbReference type="GO" id="GO:0005506">
    <property type="term" value="F:iron ion binding"/>
    <property type="evidence" value="ECO:0007669"/>
    <property type="project" value="InterPro"/>
</dbReference>
<feature type="domain" description="Cytochrome c" evidence="12">
    <location>
        <begin position="44"/>
        <end position="147"/>
    </location>
</feature>
<dbReference type="PANTHER" id="PTHR35008">
    <property type="entry name" value="BLL4482 PROTEIN-RELATED"/>
    <property type="match status" value="1"/>
</dbReference>
<evidence type="ECO:0000256" key="9">
    <source>
        <dbReference type="PIRSR" id="PIRSR000018-50"/>
    </source>
</evidence>
<feature type="domain" description="Cytochrome c" evidence="12">
    <location>
        <begin position="328"/>
        <end position="414"/>
    </location>
</feature>
<keyword evidence="6" id="KW-0677">Repeat</keyword>
<evidence type="ECO:0000256" key="5">
    <source>
        <dbReference type="ARBA" id="ARBA00022729"/>
    </source>
</evidence>
<evidence type="ECO:0000256" key="4">
    <source>
        <dbReference type="ARBA" id="ARBA00022723"/>
    </source>
</evidence>
<feature type="binding site" description="covalent" evidence="9">
    <location>
        <position position="207"/>
    </location>
    <ligand>
        <name>heme c</name>
        <dbReference type="ChEBI" id="CHEBI:61717"/>
        <label>2</label>
    </ligand>
</feature>
<feature type="binding site" description="covalent" evidence="9">
    <location>
        <position position="58"/>
    </location>
    <ligand>
        <name>heme c</name>
        <dbReference type="ChEBI" id="CHEBI:61717"/>
        <label>1</label>
    </ligand>
</feature>
<feature type="binding site" description="covalent" evidence="9">
    <location>
        <position position="61"/>
    </location>
    <ligand>
        <name>heme c</name>
        <dbReference type="ChEBI" id="CHEBI:61717"/>
        <label>1</label>
    </ligand>
</feature>
<organism evidence="13 14">
    <name type="scientific">Hansschlegelia beijingensis</name>
    <dbReference type="NCBI Taxonomy" id="1133344"/>
    <lineage>
        <taxon>Bacteria</taxon>
        <taxon>Pseudomonadati</taxon>
        <taxon>Pseudomonadota</taxon>
        <taxon>Alphaproteobacteria</taxon>
        <taxon>Hyphomicrobiales</taxon>
        <taxon>Methylopilaceae</taxon>
        <taxon>Hansschlegelia</taxon>
    </lineage>
</organism>
<dbReference type="PIRSF" id="PIRSF000018">
    <property type="entry name" value="Mb_ADH_cyt_c"/>
    <property type="match status" value="1"/>
</dbReference>
<keyword evidence="7 10" id="KW-0408">Iron</keyword>
<evidence type="ECO:0000259" key="12">
    <source>
        <dbReference type="PROSITE" id="PS51007"/>
    </source>
</evidence>
<dbReference type="EMBL" id="JACIDR010000001">
    <property type="protein sequence ID" value="MBB3971642.1"/>
    <property type="molecule type" value="Genomic_DNA"/>
</dbReference>
<evidence type="ECO:0000313" key="13">
    <source>
        <dbReference type="EMBL" id="MBB3971642.1"/>
    </source>
</evidence>
<reference evidence="13 14" key="1">
    <citation type="submission" date="2020-08" db="EMBL/GenBank/DDBJ databases">
        <title>Genomic Encyclopedia of Type Strains, Phase IV (KMG-IV): sequencing the most valuable type-strain genomes for metagenomic binning, comparative biology and taxonomic classification.</title>
        <authorList>
            <person name="Goeker M."/>
        </authorList>
    </citation>
    <scope>NUCLEOTIDE SEQUENCE [LARGE SCALE GENOMIC DNA]</scope>
    <source>
        <strain evidence="13 14">DSM 25481</strain>
    </source>
</reference>
<dbReference type="InterPro" id="IPR051459">
    <property type="entry name" value="Cytochrome_c-type_DH"/>
</dbReference>
<sequence>MRNLVRIAVAIVVLAAIGIAGLAGYRWLHNDRDVMAADAPASPELVRRGEYLAHAADCVACHQVPGGKPYAGGTPFKLPFGVIYSTNITPDKETGIGTWSDDDFVRALHHGVRKDGRHLYPAFPYTSYTRMSRDDAVAIKAYLFSLEPVHAPAKKNELSFPFNQRWAMAFWNMAFLDARRFRDDPDRKPEQNRGDYVANALGHCGECHTPRNLAFALDDGKEFAGADIQGWRAYNITSDKTFGVGAWTDQQLSDYFAKGHAEGRAAASGPMAEAVEYSTRHLNEGDRNALISYLRIVKAQPGPAGTEIAPDPESLKKSTAWAPPADAAKGDLGRKIFEGACASCHQYDGKGQQTPYAGLAGLRSVNDPDGVNLTMALLQGSDLKDINSGAWMPSFAAYSDVELAAVANYVIGHFSGKQGQVTPEKVAERRKQQ</sequence>
<keyword evidence="11" id="KW-0812">Transmembrane</keyword>
<protein>
    <submittedName>
        <fullName evidence="13">Mono/diheme cytochrome c family protein</fullName>
    </submittedName>
</protein>
<proteinExistence type="predicted"/>
<comment type="cofactor">
    <cofactor evidence="9">
        <name>heme c</name>
        <dbReference type="ChEBI" id="CHEBI:61717"/>
    </cofactor>
    <text evidence="9">Binds 3 heme c groups covalently per subunit.</text>
</comment>
<dbReference type="Proteomes" id="UP000528964">
    <property type="component" value="Unassembled WGS sequence"/>
</dbReference>
<feature type="domain" description="Cytochrome c" evidence="12">
    <location>
        <begin position="189"/>
        <end position="298"/>
    </location>
</feature>
<feature type="transmembrane region" description="Helical" evidence="11">
    <location>
        <begin position="7"/>
        <end position="28"/>
    </location>
</feature>
<evidence type="ECO:0000256" key="2">
    <source>
        <dbReference type="ARBA" id="ARBA00022475"/>
    </source>
</evidence>
<dbReference type="AlphaFoldDB" id="A0A7W6GE91"/>
<dbReference type="RefSeq" id="WP_343066160.1">
    <property type="nucleotide sequence ID" value="NZ_JACIDR010000001.1"/>
</dbReference>
<dbReference type="GO" id="GO:0005886">
    <property type="term" value="C:plasma membrane"/>
    <property type="evidence" value="ECO:0007669"/>
    <property type="project" value="UniProtKB-SubCell"/>
</dbReference>
<feature type="binding site" description="covalent" evidence="9">
    <location>
        <position position="341"/>
    </location>
    <ligand>
        <name>heme c</name>
        <dbReference type="ChEBI" id="CHEBI:61717"/>
        <label>3</label>
    </ligand>
</feature>
<comment type="caution">
    <text evidence="13">The sequence shown here is derived from an EMBL/GenBank/DDBJ whole genome shotgun (WGS) entry which is preliminary data.</text>
</comment>
<name>A0A7W6GE91_9HYPH</name>
<dbReference type="GO" id="GO:0020037">
    <property type="term" value="F:heme binding"/>
    <property type="evidence" value="ECO:0007669"/>
    <property type="project" value="InterPro"/>
</dbReference>
<dbReference type="InterPro" id="IPR036909">
    <property type="entry name" value="Cyt_c-like_dom_sf"/>
</dbReference>
<accession>A0A7W6GE91</accession>
<evidence type="ECO:0000256" key="6">
    <source>
        <dbReference type="ARBA" id="ARBA00022737"/>
    </source>
</evidence>
<feature type="binding site" description="axial binding residue" evidence="10">
    <location>
        <position position="208"/>
    </location>
    <ligand>
        <name>heme c</name>
        <dbReference type="ChEBI" id="CHEBI:61717"/>
        <label>2</label>
    </ligand>
    <ligandPart>
        <name>Fe</name>
        <dbReference type="ChEBI" id="CHEBI:18248"/>
    </ligandPart>
</feature>
<evidence type="ECO:0000256" key="10">
    <source>
        <dbReference type="PIRSR" id="PIRSR000018-51"/>
    </source>
</evidence>
<evidence type="ECO:0000313" key="14">
    <source>
        <dbReference type="Proteomes" id="UP000528964"/>
    </source>
</evidence>
<dbReference type="Gene3D" id="1.10.760.10">
    <property type="entry name" value="Cytochrome c-like domain"/>
    <property type="match status" value="2"/>
</dbReference>
<dbReference type="SUPFAM" id="SSF46626">
    <property type="entry name" value="Cytochrome c"/>
    <property type="match status" value="3"/>
</dbReference>
<keyword evidence="14" id="KW-1185">Reference proteome</keyword>
<evidence type="ECO:0000256" key="3">
    <source>
        <dbReference type="ARBA" id="ARBA00022617"/>
    </source>
</evidence>
<evidence type="ECO:0000256" key="8">
    <source>
        <dbReference type="ARBA" id="ARBA00023136"/>
    </source>
</evidence>
<feature type="binding site" description="axial binding residue" evidence="10">
    <location>
        <position position="345"/>
    </location>
    <ligand>
        <name>heme c</name>
        <dbReference type="ChEBI" id="CHEBI:61717"/>
        <label>3</label>
    </ligand>
    <ligandPart>
        <name>Fe</name>
        <dbReference type="ChEBI" id="CHEBI:18248"/>
    </ligandPart>
</feature>
<keyword evidence="2" id="KW-1003">Cell membrane</keyword>
<comment type="subcellular location">
    <subcellularLocation>
        <location evidence="1">Cell membrane</location>
    </subcellularLocation>
</comment>
<keyword evidence="3 9" id="KW-0349">Heme</keyword>
<evidence type="ECO:0000256" key="7">
    <source>
        <dbReference type="ARBA" id="ARBA00023004"/>
    </source>
</evidence>
<dbReference type="PANTHER" id="PTHR35008:SF8">
    <property type="entry name" value="ALCOHOL DEHYDROGENASE CYTOCHROME C SUBUNIT"/>
    <property type="match status" value="1"/>
</dbReference>
<dbReference type="InterPro" id="IPR014353">
    <property type="entry name" value="Membr-bd_ADH_cyt_c"/>
</dbReference>
<dbReference type="PROSITE" id="PS51007">
    <property type="entry name" value="CYTC"/>
    <property type="match status" value="3"/>
</dbReference>
<feature type="binding site" description="covalent" evidence="9">
    <location>
        <position position="204"/>
    </location>
    <ligand>
        <name>heme c</name>
        <dbReference type="ChEBI" id="CHEBI:61717"/>
        <label>2</label>
    </ligand>
</feature>
<keyword evidence="11" id="KW-1133">Transmembrane helix</keyword>
<evidence type="ECO:0000256" key="11">
    <source>
        <dbReference type="SAM" id="Phobius"/>
    </source>
</evidence>
<dbReference type="GO" id="GO:0016614">
    <property type="term" value="F:oxidoreductase activity, acting on CH-OH group of donors"/>
    <property type="evidence" value="ECO:0007669"/>
    <property type="project" value="InterPro"/>
</dbReference>
<evidence type="ECO:0000256" key="1">
    <source>
        <dbReference type="ARBA" id="ARBA00004236"/>
    </source>
</evidence>
<dbReference type="GO" id="GO:0009055">
    <property type="term" value="F:electron transfer activity"/>
    <property type="evidence" value="ECO:0007669"/>
    <property type="project" value="InterPro"/>
</dbReference>
<feature type="binding site" description="axial binding residue" evidence="10">
    <location>
        <position position="62"/>
    </location>
    <ligand>
        <name>heme c</name>
        <dbReference type="ChEBI" id="CHEBI:61717"/>
        <label>1</label>
    </ligand>
    <ligandPart>
        <name>Fe</name>
        <dbReference type="ChEBI" id="CHEBI:18248"/>
    </ligandPart>
</feature>
<keyword evidence="5" id="KW-0732">Signal</keyword>
<keyword evidence="4 10" id="KW-0479">Metal-binding</keyword>